<dbReference type="EMBL" id="JANKHG010000014">
    <property type="protein sequence ID" value="MCR2745635.1"/>
    <property type="molecule type" value="Genomic_DNA"/>
</dbReference>
<accession>A0ABT1XEG8</accession>
<gene>
    <name evidence="1" type="ORF">NSP04_03125</name>
</gene>
<organism evidence="1 2">
    <name type="scientific">Limnobacter parvus</name>
    <dbReference type="NCBI Taxonomy" id="2939690"/>
    <lineage>
        <taxon>Bacteria</taxon>
        <taxon>Pseudomonadati</taxon>
        <taxon>Pseudomonadota</taxon>
        <taxon>Betaproteobacteria</taxon>
        <taxon>Burkholderiales</taxon>
        <taxon>Burkholderiaceae</taxon>
        <taxon>Limnobacter</taxon>
    </lineage>
</organism>
<comment type="caution">
    <text evidence="1">The sequence shown here is derived from an EMBL/GenBank/DDBJ whole genome shotgun (WGS) entry which is preliminary data.</text>
</comment>
<reference evidence="1" key="1">
    <citation type="submission" date="2022-07" db="EMBL/GenBank/DDBJ databases">
        <authorList>
            <person name="Xamxidin M."/>
        </authorList>
    </citation>
    <scope>NUCLEOTIDE SEQUENCE</scope>
    <source>
        <strain evidence="1">YS8-69</strain>
    </source>
</reference>
<dbReference type="Proteomes" id="UP001165267">
    <property type="component" value="Unassembled WGS sequence"/>
</dbReference>
<evidence type="ECO:0000313" key="2">
    <source>
        <dbReference type="Proteomes" id="UP001165267"/>
    </source>
</evidence>
<sequence length="247" mass="26935">MQKSNLPRALMGPLHAVFGMVTGGVPESKEAGKAKRPYDRAKEITQKACAKAAAVSGGLALPVGPLGMLTVLPDLVIVWRIQSQMVVDIAVAFGHKKPLTEEELMRCLFSHVAGTAMREYERSIPLDHDDKSGKSVLDMIDRFTRSGSKDIAVRVGKQIGQAIFERVAKRTASRIVPFAGAAIVSAYAALDTKEVARTAVEMFSGEKLPARRTKKSYPRPEEMFKVDKVKDIDIEDAELNPSSRQGT</sequence>
<proteinExistence type="predicted"/>
<protein>
    <submittedName>
        <fullName evidence="1">EcsC family protein</fullName>
    </submittedName>
</protein>
<name>A0ABT1XEG8_9BURK</name>
<evidence type="ECO:0000313" key="1">
    <source>
        <dbReference type="EMBL" id="MCR2745635.1"/>
    </source>
</evidence>
<keyword evidence="2" id="KW-1185">Reference proteome</keyword>